<feature type="transmembrane region" description="Helical" evidence="2">
    <location>
        <begin position="35"/>
        <end position="56"/>
    </location>
</feature>
<dbReference type="Pfam" id="PF10032">
    <property type="entry name" value="Pho88"/>
    <property type="match status" value="1"/>
</dbReference>
<evidence type="ECO:0000256" key="2">
    <source>
        <dbReference type="SAM" id="Phobius"/>
    </source>
</evidence>
<name>A0ABQ9XXF7_9EUKA</name>
<keyword evidence="3" id="KW-0732">Signal</keyword>
<comment type="caution">
    <text evidence="4">The sequence shown here is derived from an EMBL/GenBank/DDBJ whole genome shotgun (WGS) entry which is preliminary data.</text>
</comment>
<protein>
    <submittedName>
        <fullName evidence="4">Uncharacterized protein</fullName>
    </submittedName>
</protein>
<reference evidence="4 5" key="1">
    <citation type="journal article" date="2022" name="bioRxiv">
        <title>Genomics of Preaxostyla Flagellates Illuminates Evolutionary Transitions and the Path Towards Mitochondrial Loss.</title>
        <authorList>
            <person name="Novak L.V.F."/>
            <person name="Treitli S.C."/>
            <person name="Pyrih J."/>
            <person name="Halakuc P."/>
            <person name="Pipaliya S.V."/>
            <person name="Vacek V."/>
            <person name="Brzon O."/>
            <person name="Soukal P."/>
            <person name="Eme L."/>
            <person name="Dacks J.B."/>
            <person name="Karnkowska A."/>
            <person name="Elias M."/>
            <person name="Hampl V."/>
        </authorList>
    </citation>
    <scope>NUCLEOTIDE SEQUENCE [LARGE SCALE GENOMIC DNA]</scope>
    <source>
        <strain evidence="4">NAU3</strain>
        <tissue evidence="4">Gut</tissue>
    </source>
</reference>
<keyword evidence="2" id="KW-0472">Membrane</keyword>
<keyword evidence="5" id="KW-1185">Reference proteome</keyword>
<feature type="transmembrane region" description="Helical" evidence="2">
    <location>
        <begin position="94"/>
        <end position="113"/>
    </location>
</feature>
<proteinExistence type="predicted"/>
<accession>A0ABQ9XXF7</accession>
<feature type="compositionally biased region" description="Polar residues" evidence="1">
    <location>
        <begin position="176"/>
        <end position="188"/>
    </location>
</feature>
<feature type="transmembrane region" description="Helical" evidence="2">
    <location>
        <begin position="119"/>
        <end position="139"/>
    </location>
</feature>
<feature type="signal peptide" evidence="3">
    <location>
        <begin position="1"/>
        <end position="19"/>
    </location>
</feature>
<keyword evidence="2" id="KW-1133">Transmembrane helix</keyword>
<sequence length="196" mass="22069">MGFLPLQIVVAALIQYLLATETFSLTPEDSSKIQLAFYISSAIQAIIYIIMFIQILKTDCVHKTIVDINASLMALAGADTSKDKISIQQHDQKIWKNMLLTVTGTFVLSSVIYKQYKFIGPMITQIFFPFLDLFTSLIFKEHILRKPQKRPAPPNFLLSLILSCLLKDNIQEEQGAPQTKRSAEQMNKPTIGASPF</sequence>
<evidence type="ECO:0000256" key="3">
    <source>
        <dbReference type="SAM" id="SignalP"/>
    </source>
</evidence>
<dbReference type="EMBL" id="JARBJD010000058">
    <property type="protein sequence ID" value="KAK2956187.1"/>
    <property type="molecule type" value="Genomic_DNA"/>
</dbReference>
<feature type="region of interest" description="Disordered" evidence="1">
    <location>
        <begin position="173"/>
        <end position="196"/>
    </location>
</feature>
<evidence type="ECO:0000256" key="1">
    <source>
        <dbReference type="SAM" id="MobiDB-lite"/>
    </source>
</evidence>
<keyword evidence="2" id="KW-0812">Transmembrane</keyword>
<feature type="chain" id="PRO_5047284737" evidence="3">
    <location>
        <begin position="20"/>
        <end position="196"/>
    </location>
</feature>
<dbReference type="Proteomes" id="UP001281761">
    <property type="component" value="Unassembled WGS sequence"/>
</dbReference>
<evidence type="ECO:0000313" key="5">
    <source>
        <dbReference type="Proteomes" id="UP001281761"/>
    </source>
</evidence>
<evidence type="ECO:0000313" key="4">
    <source>
        <dbReference type="EMBL" id="KAK2956187.1"/>
    </source>
</evidence>
<dbReference type="InterPro" id="IPR012098">
    <property type="entry name" value="SND3_fun"/>
</dbReference>
<gene>
    <name evidence="4" type="ORF">BLNAU_8751</name>
</gene>
<organism evidence="4 5">
    <name type="scientific">Blattamonas nauphoetae</name>
    <dbReference type="NCBI Taxonomy" id="2049346"/>
    <lineage>
        <taxon>Eukaryota</taxon>
        <taxon>Metamonada</taxon>
        <taxon>Preaxostyla</taxon>
        <taxon>Oxymonadida</taxon>
        <taxon>Blattamonas</taxon>
    </lineage>
</organism>